<keyword evidence="2" id="KW-1185">Reference proteome</keyword>
<name>A0A484BFJ9_DRONA</name>
<protein>
    <submittedName>
        <fullName evidence="1">Uncharacterized protein</fullName>
    </submittedName>
</protein>
<comment type="caution">
    <text evidence="1">The sequence shown here is derived from an EMBL/GenBank/DDBJ whole genome shotgun (WGS) entry which is preliminary data.</text>
</comment>
<organism evidence="1 2">
    <name type="scientific">Drosophila navojoa</name>
    <name type="common">Fruit fly</name>
    <dbReference type="NCBI Taxonomy" id="7232"/>
    <lineage>
        <taxon>Eukaryota</taxon>
        <taxon>Metazoa</taxon>
        <taxon>Ecdysozoa</taxon>
        <taxon>Arthropoda</taxon>
        <taxon>Hexapoda</taxon>
        <taxon>Insecta</taxon>
        <taxon>Pterygota</taxon>
        <taxon>Neoptera</taxon>
        <taxon>Endopterygota</taxon>
        <taxon>Diptera</taxon>
        <taxon>Brachycera</taxon>
        <taxon>Muscomorpha</taxon>
        <taxon>Ephydroidea</taxon>
        <taxon>Drosophilidae</taxon>
        <taxon>Drosophila</taxon>
    </lineage>
</organism>
<reference evidence="1 2" key="1">
    <citation type="journal article" date="2019" name="J. Hered.">
        <title>An Improved Genome Assembly for Drosophila navojoa, the Basal Species in the mojavensis Cluster.</title>
        <authorList>
            <person name="Vanderlinde T."/>
            <person name="Dupim E.G."/>
            <person name="Nazario-Yepiz N.O."/>
            <person name="Carvalho A.B."/>
        </authorList>
    </citation>
    <scope>NUCLEOTIDE SEQUENCE [LARGE SCALE GENOMIC DNA]</scope>
    <source>
        <strain evidence="1">Navoj_Jal97</strain>
        <tissue evidence="1">Whole organism</tissue>
    </source>
</reference>
<sequence length="96" mass="10009">MIASKVPRQKVSPGEHLKQSYRALASSSPGSGSGSGSISFFVLAACVARGCLANLSTAAPATLPRPTAGCFIEFCAPANCIRHWGKALASFKKQQR</sequence>
<proteinExistence type="predicted"/>
<dbReference type="Proteomes" id="UP000295192">
    <property type="component" value="Unassembled WGS sequence"/>
</dbReference>
<accession>A0A484BFJ9</accession>
<dbReference type="AlphaFoldDB" id="A0A484BFJ9"/>
<dbReference type="EMBL" id="LSRL02000043">
    <property type="protein sequence ID" value="TDG47519.1"/>
    <property type="molecule type" value="Genomic_DNA"/>
</dbReference>
<gene>
    <name evidence="1" type="ORF">AWZ03_006111</name>
</gene>
<evidence type="ECO:0000313" key="2">
    <source>
        <dbReference type="Proteomes" id="UP000295192"/>
    </source>
</evidence>
<evidence type="ECO:0000313" key="1">
    <source>
        <dbReference type="EMBL" id="TDG47519.1"/>
    </source>
</evidence>